<accession>A0ABQ8S2T6</accession>
<protein>
    <submittedName>
        <fullName evidence="1">Uncharacterized protein</fullName>
    </submittedName>
</protein>
<dbReference type="Proteomes" id="UP001148838">
    <property type="component" value="Unassembled WGS sequence"/>
</dbReference>
<reference evidence="1 2" key="1">
    <citation type="journal article" date="2022" name="Allergy">
        <title>Genome assembly and annotation of Periplaneta americana reveal a comprehensive cockroach allergen profile.</title>
        <authorList>
            <person name="Wang L."/>
            <person name="Xiong Q."/>
            <person name="Saelim N."/>
            <person name="Wang L."/>
            <person name="Nong W."/>
            <person name="Wan A.T."/>
            <person name="Shi M."/>
            <person name="Liu X."/>
            <person name="Cao Q."/>
            <person name="Hui J.H.L."/>
            <person name="Sookrung N."/>
            <person name="Leung T.F."/>
            <person name="Tungtrongchitr A."/>
            <person name="Tsui S.K.W."/>
        </authorList>
    </citation>
    <scope>NUCLEOTIDE SEQUENCE [LARGE SCALE GENOMIC DNA]</scope>
    <source>
        <strain evidence="1">PWHHKU_190912</strain>
    </source>
</reference>
<proteinExistence type="predicted"/>
<organism evidence="1 2">
    <name type="scientific">Periplaneta americana</name>
    <name type="common">American cockroach</name>
    <name type="synonym">Blatta americana</name>
    <dbReference type="NCBI Taxonomy" id="6978"/>
    <lineage>
        <taxon>Eukaryota</taxon>
        <taxon>Metazoa</taxon>
        <taxon>Ecdysozoa</taxon>
        <taxon>Arthropoda</taxon>
        <taxon>Hexapoda</taxon>
        <taxon>Insecta</taxon>
        <taxon>Pterygota</taxon>
        <taxon>Neoptera</taxon>
        <taxon>Polyneoptera</taxon>
        <taxon>Dictyoptera</taxon>
        <taxon>Blattodea</taxon>
        <taxon>Blattoidea</taxon>
        <taxon>Blattidae</taxon>
        <taxon>Blattinae</taxon>
        <taxon>Periplaneta</taxon>
    </lineage>
</organism>
<gene>
    <name evidence="1" type="ORF">ANN_24150</name>
</gene>
<name>A0ABQ8S2T6_PERAM</name>
<keyword evidence="2" id="KW-1185">Reference proteome</keyword>
<evidence type="ECO:0000313" key="2">
    <source>
        <dbReference type="Proteomes" id="UP001148838"/>
    </source>
</evidence>
<dbReference type="EMBL" id="JAJSOF020000037">
    <property type="protein sequence ID" value="KAJ4428136.1"/>
    <property type="molecule type" value="Genomic_DNA"/>
</dbReference>
<evidence type="ECO:0000313" key="1">
    <source>
        <dbReference type="EMBL" id="KAJ4428136.1"/>
    </source>
</evidence>
<sequence>MKTAHHEYISLRASRYHWNLTELTSGGDLRKHSYNLCLHTSRSFIVLEIFPERRVSLQDDAHPGDAHCAITSAVIAEVGLIRGNRWITVEELHHLVGISHGSVHVTVTKHLHYRKICVQ</sequence>
<comment type="caution">
    <text evidence="1">The sequence shown here is derived from an EMBL/GenBank/DDBJ whole genome shotgun (WGS) entry which is preliminary data.</text>
</comment>